<dbReference type="Proteomes" id="UP000815325">
    <property type="component" value="Unassembled WGS sequence"/>
</dbReference>
<proteinExistence type="predicted"/>
<dbReference type="SUPFAM" id="SSF48403">
    <property type="entry name" value="Ankyrin repeat"/>
    <property type="match status" value="1"/>
</dbReference>
<gene>
    <name evidence="1" type="ORF">DUNSADRAFT_738</name>
</gene>
<keyword evidence="2" id="KW-1185">Reference proteome</keyword>
<dbReference type="Gene3D" id="1.25.40.20">
    <property type="entry name" value="Ankyrin repeat-containing domain"/>
    <property type="match status" value="1"/>
</dbReference>
<evidence type="ECO:0000313" key="2">
    <source>
        <dbReference type="Proteomes" id="UP000815325"/>
    </source>
</evidence>
<name>A0ABQ7GXW8_DUNSA</name>
<protein>
    <submittedName>
        <fullName evidence="1">Uncharacterized protein</fullName>
    </submittedName>
</protein>
<accession>A0ABQ7GXW8</accession>
<reference evidence="1" key="1">
    <citation type="submission" date="2017-08" db="EMBL/GenBank/DDBJ databases">
        <authorList>
            <person name="Polle J.E."/>
            <person name="Barry K."/>
            <person name="Cushman J."/>
            <person name="Schmutz J."/>
            <person name="Tran D."/>
            <person name="Hathwaick L.T."/>
            <person name="Yim W.C."/>
            <person name="Jenkins J."/>
            <person name="Mckie-Krisberg Z.M."/>
            <person name="Prochnik S."/>
            <person name="Lindquist E."/>
            <person name="Dockter R.B."/>
            <person name="Adam C."/>
            <person name="Molina H."/>
            <person name="Bunkerborg J."/>
            <person name="Jin E."/>
            <person name="Buchheim M."/>
            <person name="Magnuson J."/>
        </authorList>
    </citation>
    <scope>NUCLEOTIDE SEQUENCE</scope>
    <source>
        <strain evidence="1">CCAP 19/18</strain>
    </source>
</reference>
<organism evidence="1 2">
    <name type="scientific">Dunaliella salina</name>
    <name type="common">Green alga</name>
    <name type="synonym">Protococcus salinus</name>
    <dbReference type="NCBI Taxonomy" id="3046"/>
    <lineage>
        <taxon>Eukaryota</taxon>
        <taxon>Viridiplantae</taxon>
        <taxon>Chlorophyta</taxon>
        <taxon>core chlorophytes</taxon>
        <taxon>Chlorophyceae</taxon>
        <taxon>CS clade</taxon>
        <taxon>Chlamydomonadales</taxon>
        <taxon>Dunaliellaceae</taxon>
        <taxon>Dunaliella</taxon>
    </lineage>
</organism>
<dbReference type="EMBL" id="MU069543">
    <property type="protein sequence ID" value="KAF5839453.1"/>
    <property type="molecule type" value="Genomic_DNA"/>
</dbReference>
<evidence type="ECO:0000313" key="1">
    <source>
        <dbReference type="EMBL" id="KAF5839453.1"/>
    </source>
</evidence>
<dbReference type="InterPro" id="IPR036770">
    <property type="entry name" value="Ankyrin_rpt-contain_sf"/>
</dbReference>
<sequence>MECRTAVHLAARSGDAKMLGVLLRHLSPEEKTAMVNTPDNFGITPVFLASQKMEEGQAAFEFLMSCGGRYK</sequence>
<comment type="caution">
    <text evidence="1">The sequence shown here is derived from an EMBL/GenBank/DDBJ whole genome shotgun (WGS) entry which is preliminary data.</text>
</comment>